<dbReference type="AlphaFoldDB" id="A0A484G4I6"/>
<dbReference type="SMART" id="SM00879">
    <property type="entry name" value="Brix"/>
    <property type="match status" value="1"/>
</dbReference>
<feature type="region of interest" description="Disordered" evidence="5">
    <location>
        <begin position="287"/>
        <end position="312"/>
    </location>
</feature>
<dbReference type="GO" id="GO:0019843">
    <property type="term" value="F:rRNA binding"/>
    <property type="evidence" value="ECO:0007669"/>
    <property type="project" value="InterPro"/>
</dbReference>
<protein>
    <submittedName>
        <fullName evidence="7">Ribosome biogenesis protein BRX1</fullName>
    </submittedName>
</protein>
<sequence>MSSVFKALSKKDAKADTASEVSASRAAKKGYSSKVLLLSSRGITYRHRHLMNDLLALMPHAKKDVKFDRKGKLQELNELAELYSCNNVCYFEARKGKDLYMYQTISPNGPTVKYHVQNMSSMDELNFPGNNLKGSRPLLSFDRAFDDPSQPHLQIIKALMTYQLGTPMGARKAKPFVDHVTSFSFLDGKIWVRNYEIKETESTGEEGVDAEKTVGKGGKSLTTSLVEIGPRFTLQPIVILESSFGGPVIYESKEYVSPNFIRAEQRRAKSTKHSARAEQLVERQAKRANLNLRSKDGKPAAQDELDTKALFA</sequence>
<dbReference type="InterPro" id="IPR026532">
    <property type="entry name" value="BRX1"/>
</dbReference>
<dbReference type="Proteomes" id="UP000014480">
    <property type="component" value="Unassembled WGS sequence"/>
</dbReference>
<keyword evidence="3" id="KW-0690">Ribosome biogenesis</keyword>
<dbReference type="EMBL" id="AMCV02000002">
    <property type="protein sequence ID" value="TDZ25081.1"/>
    <property type="molecule type" value="Genomic_DNA"/>
</dbReference>
<dbReference type="GO" id="GO:0005730">
    <property type="term" value="C:nucleolus"/>
    <property type="evidence" value="ECO:0007669"/>
    <property type="project" value="UniProtKB-SubCell"/>
</dbReference>
<feature type="domain" description="Brix" evidence="6">
    <location>
        <begin position="33"/>
        <end position="245"/>
    </location>
</feature>
<dbReference type="PROSITE" id="PS50833">
    <property type="entry name" value="BRIX"/>
    <property type="match status" value="1"/>
</dbReference>
<comment type="similarity">
    <text evidence="2">Belongs to the BRX1 family.</text>
</comment>
<evidence type="ECO:0000256" key="4">
    <source>
        <dbReference type="ARBA" id="ARBA00023242"/>
    </source>
</evidence>
<reference evidence="8" key="2">
    <citation type="journal article" date="2019" name="Mol. Plant Microbe Interact.">
        <title>Genome sequence resources for four phytopathogenic fungi from the Colletotrichum orbiculare species complex.</title>
        <authorList>
            <person name="Gan P."/>
            <person name="Tsushima A."/>
            <person name="Narusaka M."/>
            <person name="Narusaka Y."/>
            <person name="Takano Y."/>
            <person name="Kubo Y."/>
            <person name="Shirasu K."/>
        </authorList>
    </citation>
    <scope>GENOME REANNOTATION</scope>
    <source>
        <strain evidence="8">104-T / ATCC 96160 / CBS 514.97 / LARS 414 / MAFF 240422</strain>
    </source>
</reference>
<evidence type="ECO:0000313" key="8">
    <source>
        <dbReference type="Proteomes" id="UP000014480"/>
    </source>
</evidence>
<reference evidence="8" key="1">
    <citation type="journal article" date="2013" name="New Phytol.">
        <title>Comparative genomic and transcriptomic analyses reveal the hemibiotrophic stage shift of Colletotrichum fungi.</title>
        <authorList>
            <person name="Gan P."/>
            <person name="Ikeda K."/>
            <person name="Irieda H."/>
            <person name="Narusaka M."/>
            <person name="O'Connell R.J."/>
            <person name="Narusaka Y."/>
            <person name="Takano Y."/>
            <person name="Kubo Y."/>
            <person name="Shirasu K."/>
        </authorList>
    </citation>
    <scope>NUCLEOTIDE SEQUENCE [LARGE SCALE GENOMIC DNA]</scope>
    <source>
        <strain evidence="8">104-T / ATCC 96160 / CBS 514.97 / LARS 414 / MAFF 240422</strain>
    </source>
</reference>
<comment type="caution">
    <text evidence="7">The sequence shown here is derived from an EMBL/GenBank/DDBJ whole genome shotgun (WGS) entry which is preliminary data.</text>
</comment>
<evidence type="ECO:0000256" key="3">
    <source>
        <dbReference type="ARBA" id="ARBA00022517"/>
    </source>
</evidence>
<dbReference type="InterPro" id="IPR007109">
    <property type="entry name" value="Brix"/>
</dbReference>
<dbReference type="PANTHER" id="PTHR13634:SF0">
    <property type="entry name" value="RIBOSOME BIOGENESIS PROTEIN BRX1 HOMOLOG"/>
    <property type="match status" value="1"/>
</dbReference>
<dbReference type="Pfam" id="PF04427">
    <property type="entry name" value="Brix"/>
    <property type="match status" value="1"/>
</dbReference>
<dbReference type="OrthoDB" id="1638493at2759"/>
<dbReference type="GO" id="GO:0000027">
    <property type="term" value="P:ribosomal large subunit assembly"/>
    <property type="evidence" value="ECO:0007669"/>
    <property type="project" value="TreeGrafter"/>
</dbReference>
<dbReference type="PANTHER" id="PTHR13634">
    <property type="entry name" value="RIBOSOME BIOGENESIS PROTEIN BRIX"/>
    <property type="match status" value="1"/>
</dbReference>
<evidence type="ECO:0000259" key="6">
    <source>
        <dbReference type="PROSITE" id="PS50833"/>
    </source>
</evidence>
<comment type="subcellular location">
    <subcellularLocation>
        <location evidence="1">Nucleus</location>
        <location evidence="1">Nucleolus</location>
    </subcellularLocation>
</comment>
<accession>A0A484G4I6</accession>
<evidence type="ECO:0000256" key="5">
    <source>
        <dbReference type="SAM" id="MobiDB-lite"/>
    </source>
</evidence>
<keyword evidence="8" id="KW-1185">Reference proteome</keyword>
<evidence type="ECO:0000313" key="7">
    <source>
        <dbReference type="EMBL" id="TDZ25081.1"/>
    </source>
</evidence>
<dbReference type="SUPFAM" id="SSF52954">
    <property type="entry name" value="Class II aaRS ABD-related"/>
    <property type="match status" value="1"/>
</dbReference>
<dbReference type="GO" id="GO:0006364">
    <property type="term" value="P:rRNA processing"/>
    <property type="evidence" value="ECO:0007669"/>
    <property type="project" value="InterPro"/>
</dbReference>
<organism evidence="7 8">
    <name type="scientific">Colletotrichum orbiculare (strain 104-T / ATCC 96160 / CBS 514.97 / LARS 414 / MAFF 240422)</name>
    <name type="common">Cucumber anthracnose fungus</name>
    <name type="synonym">Colletotrichum lagenarium</name>
    <dbReference type="NCBI Taxonomy" id="1213857"/>
    <lineage>
        <taxon>Eukaryota</taxon>
        <taxon>Fungi</taxon>
        <taxon>Dikarya</taxon>
        <taxon>Ascomycota</taxon>
        <taxon>Pezizomycotina</taxon>
        <taxon>Sordariomycetes</taxon>
        <taxon>Hypocreomycetidae</taxon>
        <taxon>Glomerellales</taxon>
        <taxon>Glomerellaceae</taxon>
        <taxon>Colletotrichum</taxon>
        <taxon>Colletotrichum orbiculare species complex</taxon>
    </lineage>
</organism>
<gene>
    <name evidence="7" type="primary">BRX1</name>
    <name evidence="7" type="ORF">Cob_v001890</name>
</gene>
<keyword evidence="4" id="KW-0539">Nucleus</keyword>
<evidence type="ECO:0000256" key="2">
    <source>
        <dbReference type="ARBA" id="ARBA00006369"/>
    </source>
</evidence>
<proteinExistence type="inferred from homology"/>
<name>A0A484G4I6_COLOR</name>
<evidence type="ECO:0000256" key="1">
    <source>
        <dbReference type="ARBA" id="ARBA00004604"/>
    </source>
</evidence>
<dbReference type="STRING" id="1213857.A0A484G4I6"/>